<name>A0AAD4W7E6_PRUDU</name>
<sequence>MASSFPRFLKISSSPSLSPPSAQPPTPVDLDRAATTVVPRIFPAVTVEPAAAISSVFTESAPQSFSLLRRPNPTPEPTSAATAPASAATAPALMDHLAVDPAGSQAPASSASSVAQPVSAKRRHRPASTTDTTSTDASGSQPETPYGNRALNRMVLQNAHFWVQVHNLPLNRMTAMTRRQIGNRLCLHHNEPSRPSIKATRTKAATPSPLPKEDTLPKCQTPAEAPGCQT</sequence>
<reference evidence="2 3" key="1">
    <citation type="journal article" date="2022" name="G3 (Bethesda)">
        <title>Whole-genome sequence and methylome profiling of the almond [Prunus dulcis (Mill.) D.A. Webb] cultivar 'Nonpareil'.</title>
        <authorList>
            <person name="D'Amico-Willman K.M."/>
            <person name="Ouma W.Z."/>
            <person name="Meulia T."/>
            <person name="Sideli G.M."/>
            <person name="Gradziel T.M."/>
            <person name="Fresnedo-Ramirez J."/>
        </authorList>
    </citation>
    <scope>NUCLEOTIDE SEQUENCE [LARGE SCALE GENOMIC DNA]</scope>
    <source>
        <strain evidence="2">Clone GOH B32 T37-40</strain>
    </source>
</reference>
<accession>A0AAD4W7E6</accession>
<gene>
    <name evidence="2" type="ORF">L3X38_017505</name>
</gene>
<evidence type="ECO:0000256" key="1">
    <source>
        <dbReference type="SAM" id="MobiDB-lite"/>
    </source>
</evidence>
<feature type="region of interest" description="Disordered" evidence="1">
    <location>
        <begin position="188"/>
        <end position="230"/>
    </location>
</feature>
<feature type="region of interest" description="Disordered" evidence="1">
    <location>
        <begin position="1"/>
        <end position="31"/>
    </location>
</feature>
<feature type="compositionally biased region" description="Low complexity" evidence="1">
    <location>
        <begin position="104"/>
        <end position="119"/>
    </location>
</feature>
<evidence type="ECO:0000313" key="3">
    <source>
        <dbReference type="Proteomes" id="UP001054821"/>
    </source>
</evidence>
<feature type="compositionally biased region" description="Low complexity" evidence="1">
    <location>
        <begin position="77"/>
        <end position="88"/>
    </location>
</feature>
<protein>
    <submittedName>
        <fullName evidence="2">Uncharacterized protein</fullName>
    </submittedName>
</protein>
<organism evidence="2 3">
    <name type="scientific">Prunus dulcis</name>
    <name type="common">Almond</name>
    <name type="synonym">Amygdalus dulcis</name>
    <dbReference type="NCBI Taxonomy" id="3755"/>
    <lineage>
        <taxon>Eukaryota</taxon>
        <taxon>Viridiplantae</taxon>
        <taxon>Streptophyta</taxon>
        <taxon>Embryophyta</taxon>
        <taxon>Tracheophyta</taxon>
        <taxon>Spermatophyta</taxon>
        <taxon>Magnoliopsida</taxon>
        <taxon>eudicotyledons</taxon>
        <taxon>Gunneridae</taxon>
        <taxon>Pentapetalae</taxon>
        <taxon>rosids</taxon>
        <taxon>fabids</taxon>
        <taxon>Rosales</taxon>
        <taxon>Rosaceae</taxon>
        <taxon>Amygdaloideae</taxon>
        <taxon>Amygdaleae</taxon>
        <taxon>Prunus</taxon>
    </lineage>
</organism>
<keyword evidence="3" id="KW-1185">Reference proteome</keyword>
<evidence type="ECO:0000313" key="2">
    <source>
        <dbReference type="EMBL" id="KAI5338234.1"/>
    </source>
</evidence>
<feature type="compositionally biased region" description="Pro residues" evidence="1">
    <location>
        <begin position="17"/>
        <end position="27"/>
    </location>
</feature>
<dbReference type="AlphaFoldDB" id="A0AAD4W7E6"/>
<feature type="region of interest" description="Disordered" evidence="1">
    <location>
        <begin position="101"/>
        <end position="147"/>
    </location>
</feature>
<feature type="compositionally biased region" description="Low complexity" evidence="1">
    <location>
        <begin position="127"/>
        <end position="138"/>
    </location>
</feature>
<comment type="caution">
    <text evidence="2">The sequence shown here is derived from an EMBL/GenBank/DDBJ whole genome shotgun (WGS) entry which is preliminary data.</text>
</comment>
<feature type="region of interest" description="Disordered" evidence="1">
    <location>
        <begin position="66"/>
        <end position="88"/>
    </location>
</feature>
<dbReference type="Proteomes" id="UP001054821">
    <property type="component" value="Chromosome 3"/>
</dbReference>
<proteinExistence type="predicted"/>
<dbReference type="EMBL" id="JAJFAZ020000003">
    <property type="protein sequence ID" value="KAI5338234.1"/>
    <property type="molecule type" value="Genomic_DNA"/>
</dbReference>